<feature type="region of interest" description="Disordered" evidence="5">
    <location>
        <begin position="91"/>
        <end position="114"/>
    </location>
</feature>
<protein>
    <recommendedName>
        <fullName evidence="6">Fibronectin type-III domain-containing protein</fullName>
    </recommendedName>
</protein>
<evidence type="ECO:0000256" key="2">
    <source>
        <dbReference type="ARBA" id="ARBA00023157"/>
    </source>
</evidence>
<feature type="domain" description="Fibronectin type-III" evidence="6">
    <location>
        <begin position="1166"/>
        <end position="1264"/>
    </location>
</feature>
<dbReference type="NCBIfam" id="NF033679">
    <property type="entry name" value="DNRLRE_dom"/>
    <property type="match status" value="1"/>
</dbReference>
<comment type="caution">
    <text evidence="7">The sequence shown here is derived from an EMBL/GenBank/DDBJ whole genome shotgun (WGS) entry which is preliminary data.</text>
</comment>
<dbReference type="InterPro" id="IPR036116">
    <property type="entry name" value="FN3_sf"/>
</dbReference>
<keyword evidence="3" id="KW-0378">Hydrolase</keyword>
<sequence length="1640" mass="173395">MERMNNASVLLMWTLRAYRAIHGDLSHIADVGVTPKDQDRQSNSLGLKVFVNELDSSTGSRRNPRRGLATATVLTVTASLLVVGSVTEAAANPDPGAANNLPAPTVTTFPRPKDPDAPLRAAVAEARKQNKPVAVEAAYTETSRTWAYPDGHLGTESYGGPTQLKQGDGSWAWIDPTLVDQNGVLRPKLAKADVRVSAGGSGPFATINLDKERSFGLSWPTALPRPQIKGNVATYVGAAGPSADLVVTALPTGFRHDVVLRERPKGPVEFRIPVVTDNLKLSLTKKDGLKLTDGKGKTVLSAPTPLMWDAAAATPSAGQPGRQAAVETKVEAKDDGAGVLVLKPDAKWLADPATKYPVTVDPTTTLGVTQEVGIRSPRNQSSPGSVGRYTTSSCSGPGCTPVYTEVFSRALMAFDTSSIANRQVVQATMQLQLRSDVTTCSEFQGIAALRITQAWVADSTFWGNQPATTAEERSTVSPCTLPKTTGSVWSWDLTTMTRLWATGTPNHGLMLQLTQESPIPANFAESFSFWAQLWGQNVPKLSVDWVLPPEIPTVTAESIDSMDGNDAIARSTNVKVTYKSSVPEAKPLDYTVTVNDSTMPPPATELPAGENAYWKLDETSGATAADSSGKNKPATLTGAYTRIPGQLGQAVTFTGGHAATSSPVINTDDSFTATTWVRLNSSTIEQTVMSQMGVNQPGFTVAYNTSDAAEYDQRWILSMIRDDVTGSIHETVVQSEDLAKIGEWTHLAAQYDKTAGKIRLYVDGVLSSERDHTVGWNAQGAFEIGRARVLADNLNGSVDDVHVYQRALTANEIRTLVGVPGTTTHNNIPSGQVLDKLFALDNPASFKFVVKACRSGVTPPSCNESPAYRITSDAPMLPTDTETGTAEPMQPILSGVVNRPSGGPVLAKYYLYDNTGAPVGSAPIGTRTVSGGVRASFQVPANTVQPGTTYKWQMTACAALPSSTETGSVSVSAVNEVCTSKTTPISFSTPGTPPPPDPVGTVRQVILSRDSFVVKTAKADPAACDGAACTLADSSAIQVGGQGTDSQLTALKINAGEIPNGAIPVESLLDLGSATCSGGACPADAKVTITRLDSQVAAGTKTTDLVETANADSKYTIDAEQPKVDITGDEQTWLLLKSDSATPITLGESTAPTQPSLMVTYAPPGPPSKVQDLRSQAGDGGAVATWAVPASNGSMSLLDGYDVEAVDPSGNAVRTLQTTEPSATITGLTNGTAYTIRVAARTSFGRGDWESTAVTPKAVVVPPTSNCTAPTRQNLTVTIEEYYYRQAGVVDGSYPNVWASTYSSNISPKDRTASASALDPLNPAAAKLALTNPAVVAESEELKRSKTRRENTTVSLTNVLPYNAPDGTVTLRGTLERSWTDVLTDTNGGEFPKPTTMTEEYDFSFTDCGAVRHVSVSPEIDTSGMDWILDGSEDEANGNAGGSRGPDGNVVSGATHKCANYVCRFDSHGSISPTSGMKLTAGGVLRYRGYRNWLVNGPTEMQIEELRGWAIVSYTSGFKKNKKNKALIKNATIRAKTTAAFMFTSGTLSIDASGVPGGGFSTTKDTASFEISGSAGTAKVMIPPPDRIRSFPATCDLPLCSFTAMRHLVEAQVNFKKDGWDLGDPLTIRSPWGHATTKEI</sequence>
<dbReference type="PROSITE" id="PS50853">
    <property type="entry name" value="FN3"/>
    <property type="match status" value="1"/>
</dbReference>
<dbReference type="SMART" id="SM00060">
    <property type="entry name" value="FN3"/>
    <property type="match status" value="1"/>
</dbReference>
<feature type="compositionally biased region" description="Low complexity" evidence="5">
    <location>
        <begin position="91"/>
        <end position="104"/>
    </location>
</feature>
<dbReference type="Pfam" id="PF13385">
    <property type="entry name" value="Laminin_G_3"/>
    <property type="match status" value="1"/>
</dbReference>
<accession>A0A7X0C9R2</accession>
<feature type="compositionally biased region" description="Polar residues" evidence="5">
    <location>
        <begin position="377"/>
        <end position="395"/>
    </location>
</feature>
<evidence type="ECO:0000256" key="1">
    <source>
        <dbReference type="ARBA" id="ARBA00022729"/>
    </source>
</evidence>
<gene>
    <name evidence="7" type="ORF">FHU36_007489</name>
</gene>
<dbReference type="Gene3D" id="2.60.120.200">
    <property type="match status" value="1"/>
</dbReference>
<dbReference type="Gene3D" id="2.60.40.10">
    <property type="entry name" value="Immunoglobulins"/>
    <property type="match status" value="1"/>
</dbReference>
<evidence type="ECO:0000259" key="6">
    <source>
        <dbReference type="PROSITE" id="PS50853"/>
    </source>
</evidence>
<dbReference type="InterPro" id="IPR013783">
    <property type="entry name" value="Ig-like_fold"/>
</dbReference>
<dbReference type="RefSeq" id="WP_185088629.1">
    <property type="nucleotide sequence ID" value="NZ_JACHJB010000003.1"/>
</dbReference>
<dbReference type="SUPFAM" id="SSF49899">
    <property type="entry name" value="Concanavalin A-like lectins/glucanases"/>
    <property type="match status" value="1"/>
</dbReference>
<dbReference type="EMBL" id="JACHJB010000003">
    <property type="protein sequence ID" value="MBB6350917.1"/>
    <property type="molecule type" value="Genomic_DNA"/>
</dbReference>
<keyword evidence="1" id="KW-0732">Signal</keyword>
<dbReference type="Proteomes" id="UP000583800">
    <property type="component" value="Unassembled WGS sequence"/>
</dbReference>
<dbReference type="CDD" id="cd00063">
    <property type="entry name" value="FN3"/>
    <property type="match status" value="1"/>
</dbReference>
<dbReference type="GO" id="GO:0000272">
    <property type="term" value="P:polysaccharide catabolic process"/>
    <property type="evidence" value="ECO:0007669"/>
    <property type="project" value="UniProtKB-KW"/>
</dbReference>
<evidence type="ECO:0000256" key="4">
    <source>
        <dbReference type="ARBA" id="ARBA00023326"/>
    </source>
</evidence>
<feature type="region of interest" description="Disordered" evidence="5">
    <location>
        <begin position="372"/>
        <end position="395"/>
    </location>
</feature>
<dbReference type="PANTHER" id="PTHR46943:SF1">
    <property type="entry name" value="PENTRAXIN-RELATED PROTEIN PTX3"/>
    <property type="match status" value="1"/>
</dbReference>
<evidence type="ECO:0000256" key="3">
    <source>
        <dbReference type="ARBA" id="ARBA00023295"/>
    </source>
</evidence>
<dbReference type="InterPro" id="IPR006558">
    <property type="entry name" value="LamG-like"/>
</dbReference>
<dbReference type="GO" id="GO:0006955">
    <property type="term" value="P:immune response"/>
    <property type="evidence" value="ECO:0007669"/>
    <property type="project" value="InterPro"/>
</dbReference>
<evidence type="ECO:0000313" key="8">
    <source>
        <dbReference type="Proteomes" id="UP000583800"/>
    </source>
</evidence>
<keyword evidence="2" id="KW-1015">Disulfide bond</keyword>
<proteinExistence type="predicted"/>
<reference evidence="7 8" key="1">
    <citation type="submission" date="2020-08" db="EMBL/GenBank/DDBJ databases">
        <title>Sequencing the genomes of 1000 actinobacteria strains.</title>
        <authorList>
            <person name="Klenk H.-P."/>
        </authorList>
    </citation>
    <scope>NUCLEOTIDE SEQUENCE [LARGE SCALE GENOMIC DNA]</scope>
    <source>
        <strain evidence="7 8">DSM 45913</strain>
    </source>
</reference>
<dbReference type="InterPro" id="IPR042837">
    <property type="entry name" value="PTX3"/>
</dbReference>
<dbReference type="SUPFAM" id="SSF49265">
    <property type="entry name" value="Fibronectin type III"/>
    <property type="match status" value="1"/>
</dbReference>
<keyword evidence="4" id="KW-0119">Carbohydrate metabolism</keyword>
<dbReference type="SMART" id="SM00560">
    <property type="entry name" value="LamGL"/>
    <property type="match status" value="1"/>
</dbReference>
<evidence type="ECO:0000256" key="5">
    <source>
        <dbReference type="SAM" id="MobiDB-lite"/>
    </source>
</evidence>
<keyword evidence="8" id="KW-1185">Reference proteome</keyword>
<dbReference type="GO" id="GO:0016798">
    <property type="term" value="F:hydrolase activity, acting on glycosyl bonds"/>
    <property type="evidence" value="ECO:0007669"/>
    <property type="project" value="UniProtKB-KW"/>
</dbReference>
<name>A0A7X0C9R2_9ACTN</name>
<keyword evidence="4" id="KW-0624">Polysaccharide degradation</keyword>
<organism evidence="7 8">
    <name type="scientific">Nonomuraea muscovyensis</name>
    <dbReference type="NCBI Taxonomy" id="1124761"/>
    <lineage>
        <taxon>Bacteria</taxon>
        <taxon>Bacillati</taxon>
        <taxon>Actinomycetota</taxon>
        <taxon>Actinomycetes</taxon>
        <taxon>Streptosporangiales</taxon>
        <taxon>Streptosporangiaceae</taxon>
        <taxon>Nonomuraea</taxon>
    </lineage>
</organism>
<evidence type="ECO:0000313" key="7">
    <source>
        <dbReference type="EMBL" id="MBB6350917.1"/>
    </source>
</evidence>
<keyword evidence="3" id="KW-0326">Glycosidase</keyword>
<dbReference type="InterPro" id="IPR003961">
    <property type="entry name" value="FN3_dom"/>
</dbReference>
<dbReference type="Pfam" id="PF00041">
    <property type="entry name" value="fn3"/>
    <property type="match status" value="1"/>
</dbReference>
<dbReference type="InterPro" id="IPR013320">
    <property type="entry name" value="ConA-like_dom_sf"/>
</dbReference>
<dbReference type="PANTHER" id="PTHR46943">
    <property type="entry name" value="PENTRAXIN-RELATED PROTEIN PTX3"/>
    <property type="match status" value="1"/>
</dbReference>